<dbReference type="GO" id="GO:0006406">
    <property type="term" value="P:mRNA export from nucleus"/>
    <property type="evidence" value="ECO:0007669"/>
    <property type="project" value="InterPro"/>
</dbReference>
<evidence type="ECO:0000313" key="7">
    <source>
        <dbReference type="Proteomes" id="UP000282613"/>
    </source>
</evidence>
<feature type="repeat" description="WD" evidence="4">
    <location>
        <begin position="66"/>
        <end position="108"/>
    </location>
</feature>
<accession>A0A0R3WD96</accession>
<dbReference type="Gene3D" id="2.130.10.10">
    <property type="entry name" value="YVTN repeat-like/Quinoprotein amine dehydrogenase"/>
    <property type="match status" value="2"/>
</dbReference>
<sequence length="341" mass="37494">MSKSGLQTLRQHFGFNNRVKEFPGYGGKIHALGWNASGSKLASASSDKCVNIYSLDSTRLSKLQTFRGHTDSVDQLAWHPSANDTLATVGADGTVRLWDCRSKRTTTAQLKGENINVAWSPDGHTIAVGNKNDLITWLDVRSDLKSIQSEQFSFEINEFSWKPFSDLMLLASGNGGILVYSGKPGEMRRETILQAHPSNAMCLQFSPSGGYFAVGSADALVSLWDSDEFVCLRTLSRLEWPVRALGFSHDSQLIASASEDHFIDIGCVETGEQVYRLGTQAAATFVLAWHPKHYLLTYSSEAKYDRDQGVIRMFGFSSSSSSSLDSENRKSSSLPVAMDHS</sequence>
<feature type="repeat" description="WD" evidence="4">
    <location>
        <begin position="22"/>
        <end position="63"/>
    </location>
</feature>
<evidence type="ECO:0000256" key="3">
    <source>
        <dbReference type="ARBA" id="ARBA00046343"/>
    </source>
</evidence>
<gene>
    <name evidence="6" type="ORF">TASK_LOCUS8731</name>
</gene>
<dbReference type="Proteomes" id="UP000282613">
    <property type="component" value="Unassembled WGS sequence"/>
</dbReference>
<keyword evidence="1 4" id="KW-0853">WD repeat</keyword>
<evidence type="ECO:0000256" key="1">
    <source>
        <dbReference type="ARBA" id="ARBA00022574"/>
    </source>
</evidence>
<dbReference type="SUPFAM" id="SSF50978">
    <property type="entry name" value="WD40 repeat-like"/>
    <property type="match status" value="1"/>
</dbReference>
<dbReference type="STRING" id="60517.A0A0R3WD96"/>
<dbReference type="PROSITE" id="PS50294">
    <property type="entry name" value="WD_REPEATS_REGION"/>
    <property type="match status" value="2"/>
</dbReference>
<evidence type="ECO:0000256" key="2">
    <source>
        <dbReference type="ARBA" id="ARBA00022737"/>
    </source>
</evidence>
<evidence type="ECO:0000256" key="5">
    <source>
        <dbReference type="SAM" id="MobiDB-lite"/>
    </source>
</evidence>
<proteinExistence type="inferred from homology"/>
<dbReference type="InterPro" id="IPR015943">
    <property type="entry name" value="WD40/YVTN_repeat-like_dom_sf"/>
</dbReference>
<keyword evidence="2" id="KW-0677">Repeat</keyword>
<dbReference type="AlphaFoldDB" id="A0A0R3WD96"/>
<dbReference type="EMBL" id="UYRS01018876">
    <property type="protein sequence ID" value="VDK40922.1"/>
    <property type="molecule type" value="Genomic_DNA"/>
</dbReference>
<dbReference type="OrthoDB" id="340259at2759"/>
<evidence type="ECO:0000256" key="4">
    <source>
        <dbReference type="PROSITE-ProRule" id="PRU00221"/>
    </source>
</evidence>
<evidence type="ECO:0000313" key="8">
    <source>
        <dbReference type="WBParaSite" id="TASK_0000873001-mRNA-1"/>
    </source>
</evidence>
<comment type="similarity">
    <text evidence="3">Belongs to the THOC3 family.</text>
</comment>
<dbReference type="PANTHER" id="PTHR22839:SF0">
    <property type="entry name" value="THO COMPLEX SUBUNIT 3"/>
    <property type="match status" value="1"/>
</dbReference>
<dbReference type="InterPro" id="IPR040132">
    <property type="entry name" value="Tex1/THOC3"/>
</dbReference>
<evidence type="ECO:0000313" key="6">
    <source>
        <dbReference type="EMBL" id="VDK40922.1"/>
    </source>
</evidence>
<dbReference type="PANTHER" id="PTHR22839">
    <property type="entry name" value="THO COMPLEX SUBUNIT 3 THO3"/>
    <property type="match status" value="1"/>
</dbReference>
<protein>
    <submittedName>
        <fullName evidence="8">WD_REPEATS_REGION domain-containing protein</fullName>
    </submittedName>
</protein>
<feature type="repeat" description="WD" evidence="4">
    <location>
        <begin position="193"/>
        <end position="225"/>
    </location>
</feature>
<dbReference type="SMART" id="SM00320">
    <property type="entry name" value="WD40"/>
    <property type="match status" value="5"/>
</dbReference>
<reference evidence="8" key="1">
    <citation type="submission" date="2017-02" db="UniProtKB">
        <authorList>
            <consortium name="WormBaseParasite"/>
        </authorList>
    </citation>
    <scope>IDENTIFICATION</scope>
</reference>
<dbReference type="InterPro" id="IPR001680">
    <property type="entry name" value="WD40_rpt"/>
</dbReference>
<dbReference type="InterPro" id="IPR036322">
    <property type="entry name" value="WD40_repeat_dom_sf"/>
</dbReference>
<dbReference type="WBParaSite" id="TASK_0000873001-mRNA-1">
    <property type="protein sequence ID" value="TASK_0000873001-mRNA-1"/>
    <property type="gene ID" value="TASK_0000873001"/>
</dbReference>
<keyword evidence="7" id="KW-1185">Reference proteome</keyword>
<name>A0A0R3WD96_TAEAS</name>
<dbReference type="Pfam" id="PF25174">
    <property type="entry name" value="Beta-prop_THOC3"/>
    <property type="match status" value="1"/>
</dbReference>
<feature type="region of interest" description="Disordered" evidence="5">
    <location>
        <begin position="318"/>
        <end position="341"/>
    </location>
</feature>
<dbReference type="PROSITE" id="PS50082">
    <property type="entry name" value="WD_REPEATS_2"/>
    <property type="match status" value="3"/>
</dbReference>
<organism evidence="8">
    <name type="scientific">Taenia asiatica</name>
    <name type="common">Asian tapeworm</name>
    <dbReference type="NCBI Taxonomy" id="60517"/>
    <lineage>
        <taxon>Eukaryota</taxon>
        <taxon>Metazoa</taxon>
        <taxon>Spiralia</taxon>
        <taxon>Lophotrochozoa</taxon>
        <taxon>Platyhelminthes</taxon>
        <taxon>Cestoda</taxon>
        <taxon>Eucestoda</taxon>
        <taxon>Cyclophyllidea</taxon>
        <taxon>Taeniidae</taxon>
        <taxon>Taenia</taxon>
    </lineage>
</organism>
<reference evidence="6 7" key="2">
    <citation type="submission" date="2018-11" db="EMBL/GenBank/DDBJ databases">
        <authorList>
            <consortium name="Pathogen Informatics"/>
        </authorList>
    </citation>
    <scope>NUCLEOTIDE SEQUENCE [LARGE SCALE GENOMIC DNA]</scope>
</reference>
<dbReference type="GO" id="GO:0000445">
    <property type="term" value="C:THO complex part of transcription export complex"/>
    <property type="evidence" value="ECO:0007669"/>
    <property type="project" value="TreeGrafter"/>
</dbReference>